<evidence type="ECO:0000313" key="6">
    <source>
        <dbReference type="Proteomes" id="UP001212411"/>
    </source>
</evidence>
<dbReference type="GeneID" id="80876411"/>
<dbReference type="InterPro" id="IPR012677">
    <property type="entry name" value="Nucleotide-bd_a/b_plait_sf"/>
</dbReference>
<dbReference type="GO" id="GO:0003723">
    <property type="term" value="F:RNA binding"/>
    <property type="evidence" value="ECO:0007669"/>
    <property type="project" value="UniProtKB-UniRule"/>
</dbReference>
<feature type="region of interest" description="Disordered" evidence="3">
    <location>
        <begin position="26"/>
        <end position="54"/>
    </location>
</feature>
<feature type="compositionally biased region" description="Basic and acidic residues" evidence="3">
    <location>
        <begin position="66"/>
        <end position="83"/>
    </location>
</feature>
<dbReference type="AlphaFoldDB" id="A0AAE9WD96"/>
<dbReference type="SMART" id="SM00360">
    <property type="entry name" value="RRM"/>
    <property type="match status" value="1"/>
</dbReference>
<evidence type="ECO:0000259" key="4">
    <source>
        <dbReference type="PROSITE" id="PS50102"/>
    </source>
</evidence>
<evidence type="ECO:0000256" key="3">
    <source>
        <dbReference type="SAM" id="MobiDB-lite"/>
    </source>
</evidence>
<evidence type="ECO:0000256" key="1">
    <source>
        <dbReference type="ARBA" id="ARBA00022884"/>
    </source>
</evidence>
<feature type="region of interest" description="Disordered" evidence="3">
    <location>
        <begin position="178"/>
        <end position="320"/>
    </location>
</feature>
<organism evidence="5 6">
    <name type="scientific">Schizosaccharomyces osmophilus</name>
    <dbReference type="NCBI Taxonomy" id="2545709"/>
    <lineage>
        <taxon>Eukaryota</taxon>
        <taxon>Fungi</taxon>
        <taxon>Dikarya</taxon>
        <taxon>Ascomycota</taxon>
        <taxon>Taphrinomycotina</taxon>
        <taxon>Schizosaccharomycetes</taxon>
        <taxon>Schizosaccharomycetales</taxon>
        <taxon>Schizosaccharomycetaceae</taxon>
        <taxon>Schizosaccharomyces</taxon>
    </lineage>
</organism>
<dbReference type="EMBL" id="CP115612">
    <property type="protein sequence ID" value="WBW74231.1"/>
    <property type="molecule type" value="Genomic_DNA"/>
</dbReference>
<keyword evidence="1 2" id="KW-0694">RNA-binding</keyword>
<dbReference type="Proteomes" id="UP001212411">
    <property type="component" value="Chromosome 2"/>
</dbReference>
<dbReference type="InterPro" id="IPR000504">
    <property type="entry name" value="RRM_dom"/>
</dbReference>
<keyword evidence="6" id="KW-1185">Reference proteome</keyword>
<dbReference type="InterPro" id="IPR035979">
    <property type="entry name" value="RBD_domain_sf"/>
</dbReference>
<feature type="compositionally biased region" description="Polar residues" evidence="3">
    <location>
        <begin position="282"/>
        <end position="308"/>
    </location>
</feature>
<feature type="compositionally biased region" description="Basic and acidic residues" evidence="3">
    <location>
        <begin position="238"/>
        <end position="269"/>
    </location>
</feature>
<reference evidence="5 6" key="1">
    <citation type="journal article" date="2023" name="G3 (Bethesda)">
        <title>A high-quality reference genome for the fission yeast Schizosaccharomyces osmophilus.</title>
        <authorList>
            <person name="Jia G.S."/>
            <person name="Zhang W.C."/>
            <person name="Liang Y."/>
            <person name="Liu X.H."/>
            <person name="Rhind N."/>
            <person name="Pidoux A."/>
            <person name="Brysch-Herzberg M."/>
            <person name="Du L.L."/>
        </authorList>
    </citation>
    <scope>NUCLEOTIDE SEQUENCE [LARGE SCALE GENOMIC DNA]</scope>
    <source>
        <strain evidence="5 6">CBS 15793</strain>
    </source>
</reference>
<dbReference type="Gene3D" id="3.30.70.330">
    <property type="match status" value="1"/>
</dbReference>
<name>A0AAE9WD96_9SCHI</name>
<feature type="compositionally biased region" description="Basic and acidic residues" evidence="3">
    <location>
        <begin position="309"/>
        <end position="320"/>
    </location>
</feature>
<gene>
    <name evidence="5" type="ORF">SOMG_02931</name>
</gene>
<proteinExistence type="predicted"/>
<dbReference type="InterPro" id="IPR052462">
    <property type="entry name" value="SLIRP/GR-RBP-like"/>
</dbReference>
<feature type="compositionally biased region" description="Basic and acidic residues" evidence="3">
    <location>
        <begin position="38"/>
        <end position="54"/>
    </location>
</feature>
<evidence type="ECO:0000256" key="2">
    <source>
        <dbReference type="PROSITE-ProRule" id="PRU00176"/>
    </source>
</evidence>
<dbReference type="PROSITE" id="PS50102">
    <property type="entry name" value="RRM"/>
    <property type="match status" value="1"/>
</dbReference>
<dbReference type="RefSeq" id="XP_056038474.1">
    <property type="nucleotide sequence ID" value="XM_056181722.1"/>
</dbReference>
<evidence type="ECO:0000313" key="5">
    <source>
        <dbReference type="EMBL" id="WBW74231.1"/>
    </source>
</evidence>
<dbReference type="KEGG" id="som:SOMG_02931"/>
<dbReference type="PANTHER" id="PTHR48027">
    <property type="entry name" value="HETEROGENEOUS NUCLEAR RIBONUCLEOPROTEIN 87F-RELATED"/>
    <property type="match status" value="1"/>
</dbReference>
<dbReference type="CDD" id="cd00590">
    <property type="entry name" value="RRM_SF"/>
    <property type="match status" value="1"/>
</dbReference>
<feature type="region of interest" description="Disordered" evidence="3">
    <location>
        <begin position="66"/>
        <end position="104"/>
    </location>
</feature>
<dbReference type="Pfam" id="PF00076">
    <property type="entry name" value="RRM_1"/>
    <property type="match status" value="1"/>
</dbReference>
<sequence length="320" mass="37185">MADTTVEHYSDFDQAIVNQSKAVVSDLNKSRPVARNTNVDDTHDDPRVEKENKDYTRSVFAEESIPFHEESLDDSRWSADPKVPKTRNYDTAQRESSESENSGTNLFVTGIAPRIQDEDLIEMFSKYGTIMRANILKDPATKEPRGFGFVSLSTVEEADAAIQGLNTKEFFGRVLNVQKARRSRPRSPTPGKYMGSTRKGMMHERMGSHPYNGNNRMPSRYRPNRDGRGSPNYYRPSSNRDYDDNRSRFLESERPRRYKNDYKFRPYGDRRRKHEYPRDGQDQSSRSYNNDRLQQERSFSTSAPQVSFSEERRPMEQNTI</sequence>
<feature type="domain" description="RRM" evidence="4">
    <location>
        <begin position="104"/>
        <end position="182"/>
    </location>
</feature>
<protein>
    <submittedName>
        <fullName evidence="5">RNA-binding protein involved in histone acetylation</fullName>
    </submittedName>
</protein>
<accession>A0AAE9WD96</accession>
<dbReference type="SUPFAM" id="SSF54928">
    <property type="entry name" value="RNA-binding domain, RBD"/>
    <property type="match status" value="1"/>
</dbReference>